<dbReference type="EnsemblPlants" id="AVESA.00010b.r2.2DG0381090.1">
    <property type="protein sequence ID" value="AVESA.00010b.r2.2DG0381090.1.CDS"/>
    <property type="gene ID" value="AVESA.00010b.r2.2DG0381090"/>
</dbReference>
<organism evidence="1 2">
    <name type="scientific">Avena sativa</name>
    <name type="common">Oat</name>
    <dbReference type="NCBI Taxonomy" id="4498"/>
    <lineage>
        <taxon>Eukaryota</taxon>
        <taxon>Viridiplantae</taxon>
        <taxon>Streptophyta</taxon>
        <taxon>Embryophyta</taxon>
        <taxon>Tracheophyta</taxon>
        <taxon>Spermatophyta</taxon>
        <taxon>Magnoliopsida</taxon>
        <taxon>Liliopsida</taxon>
        <taxon>Poales</taxon>
        <taxon>Poaceae</taxon>
        <taxon>BOP clade</taxon>
        <taxon>Pooideae</taxon>
        <taxon>Poodae</taxon>
        <taxon>Poeae</taxon>
        <taxon>Poeae Chloroplast Group 1 (Aveneae type)</taxon>
        <taxon>Aveninae</taxon>
        <taxon>Avena</taxon>
    </lineage>
</organism>
<reference evidence="1" key="1">
    <citation type="submission" date="2021-05" db="EMBL/GenBank/DDBJ databases">
        <authorList>
            <person name="Scholz U."/>
            <person name="Mascher M."/>
            <person name="Fiebig A."/>
        </authorList>
    </citation>
    <scope>NUCLEOTIDE SEQUENCE [LARGE SCALE GENOMIC DNA]</scope>
</reference>
<reference evidence="1" key="2">
    <citation type="submission" date="2025-09" db="UniProtKB">
        <authorList>
            <consortium name="EnsemblPlants"/>
        </authorList>
    </citation>
    <scope>IDENTIFICATION</scope>
</reference>
<keyword evidence="2" id="KW-1185">Reference proteome</keyword>
<sequence length="507" mass="56129">MVHGLAPVLVRPGEEGQLTFLYAFLPKPPVSTVPSLCCAAAATDKTDRVSHLPDDLLRRVVSLLPAKDGARTTVLSSRWYGLWRSAPTVLVDTHLLPWGDGQPRPDLPGAASRAVTDAVSAALESHPGSFPFVSLTCSFINGSDSRLLARWFQLLATKGVDELVFVNRPWPLRDLPLPSSLFSCASLCRLYLGAWLFPDTATLPRGVGFPNLHQLVLAYIVMEDKDLEFVLAVSPVLEILTVTGSVKPLRARLTNHRLRCVQFCLSIVEEVAVVDAPSLERFFLWRNWNEHRQVSKIGTTVKIGHVPKLRVLGFLEPGVHMLEIGNTIIKAGTKVSTHTTVPSVQMLAVQLQFGVCREVKMLPTFLRCFPSVETLVVESRVVLEPASSLSLKIWEETGPVECVQSHVKIMALHEVQGNRNEFDFLMFIAENARKLERMFIVMKNDLTYAERQVVIAGVEVLYSANWASRDCKVQYLSSCYPIGGGSWSLQAGSDLSDDDPFEAFPDD</sequence>
<name>A0ACD5V7S7_AVESA</name>
<proteinExistence type="predicted"/>
<evidence type="ECO:0000313" key="2">
    <source>
        <dbReference type="Proteomes" id="UP001732700"/>
    </source>
</evidence>
<protein>
    <submittedName>
        <fullName evidence="1">Uncharacterized protein</fullName>
    </submittedName>
</protein>
<accession>A0ACD5V7S7</accession>
<dbReference type="Proteomes" id="UP001732700">
    <property type="component" value="Chromosome 2D"/>
</dbReference>
<evidence type="ECO:0000313" key="1">
    <source>
        <dbReference type="EnsemblPlants" id="AVESA.00010b.r2.2DG0381090.1.CDS"/>
    </source>
</evidence>